<evidence type="ECO:0000313" key="4">
    <source>
        <dbReference type="Proteomes" id="UP001150925"/>
    </source>
</evidence>
<evidence type="ECO:0000256" key="1">
    <source>
        <dbReference type="SAM" id="MobiDB-lite"/>
    </source>
</evidence>
<protein>
    <submittedName>
        <fullName evidence="3">Uncharacterized protein</fullName>
    </submittedName>
</protein>
<accession>A0A9W8E3L9</accession>
<feature type="signal peptide" evidence="2">
    <location>
        <begin position="1"/>
        <end position="20"/>
    </location>
</feature>
<name>A0A9W8E3L9_9FUNG</name>
<proteinExistence type="predicted"/>
<keyword evidence="4" id="KW-1185">Reference proteome</keyword>
<dbReference type="EMBL" id="JANBPY010003773">
    <property type="protein sequence ID" value="KAJ1950294.1"/>
    <property type="molecule type" value="Genomic_DNA"/>
</dbReference>
<sequence>MVRWLSLVLLCLYVHGTVIATSEWGRDSSLDSDDDPLLDRHRSESESYGVPSPDAHQFSDTMSIEPHDMEALEMARKVKETFQRIKEVWQDLFNVPPTYSDAYFYTLPSSPESFDIDDPKRILLTYSYARYYGDLDDFQSTYRNLLEWSENYDTDAQELLNDVLQSDSDGEETMDWFIRTLIERTDQLKEQRDDLRLKETPVHLDEPI</sequence>
<comment type="caution">
    <text evidence="3">The sequence shown here is derived from an EMBL/GenBank/DDBJ whole genome shotgun (WGS) entry which is preliminary data.</text>
</comment>
<gene>
    <name evidence="3" type="ORF">IWQ62_006592</name>
</gene>
<keyword evidence="2" id="KW-0732">Signal</keyword>
<evidence type="ECO:0000313" key="3">
    <source>
        <dbReference type="EMBL" id="KAJ1950294.1"/>
    </source>
</evidence>
<feature type="region of interest" description="Disordered" evidence="1">
    <location>
        <begin position="28"/>
        <end position="61"/>
    </location>
</feature>
<evidence type="ECO:0000256" key="2">
    <source>
        <dbReference type="SAM" id="SignalP"/>
    </source>
</evidence>
<feature type="chain" id="PRO_5040872328" evidence="2">
    <location>
        <begin position="21"/>
        <end position="208"/>
    </location>
</feature>
<dbReference type="AlphaFoldDB" id="A0A9W8E3L9"/>
<dbReference type="Proteomes" id="UP001150925">
    <property type="component" value="Unassembled WGS sequence"/>
</dbReference>
<reference evidence="3" key="1">
    <citation type="submission" date="2022-07" db="EMBL/GenBank/DDBJ databases">
        <title>Phylogenomic reconstructions and comparative analyses of Kickxellomycotina fungi.</title>
        <authorList>
            <person name="Reynolds N.K."/>
            <person name="Stajich J.E."/>
            <person name="Barry K."/>
            <person name="Grigoriev I.V."/>
            <person name="Crous P."/>
            <person name="Smith M.E."/>
        </authorList>
    </citation>
    <scope>NUCLEOTIDE SEQUENCE</scope>
    <source>
        <strain evidence="3">RSA 1196</strain>
    </source>
</reference>
<organism evidence="3 4">
    <name type="scientific">Dispira parvispora</name>
    <dbReference type="NCBI Taxonomy" id="1520584"/>
    <lineage>
        <taxon>Eukaryota</taxon>
        <taxon>Fungi</taxon>
        <taxon>Fungi incertae sedis</taxon>
        <taxon>Zoopagomycota</taxon>
        <taxon>Kickxellomycotina</taxon>
        <taxon>Dimargaritomycetes</taxon>
        <taxon>Dimargaritales</taxon>
        <taxon>Dimargaritaceae</taxon>
        <taxon>Dispira</taxon>
    </lineage>
</organism>